<dbReference type="AlphaFoldDB" id="A0A8S3YLM9"/>
<keyword evidence="2" id="KW-1185">Reference proteome</keyword>
<comment type="caution">
    <text evidence="1">The sequence shown here is derived from an EMBL/GenBank/DDBJ whole genome shotgun (WGS) entry which is preliminary data.</text>
</comment>
<organism evidence="1 2">
    <name type="scientific">Candidula unifasciata</name>
    <dbReference type="NCBI Taxonomy" id="100452"/>
    <lineage>
        <taxon>Eukaryota</taxon>
        <taxon>Metazoa</taxon>
        <taxon>Spiralia</taxon>
        <taxon>Lophotrochozoa</taxon>
        <taxon>Mollusca</taxon>
        <taxon>Gastropoda</taxon>
        <taxon>Heterobranchia</taxon>
        <taxon>Euthyneura</taxon>
        <taxon>Panpulmonata</taxon>
        <taxon>Eupulmonata</taxon>
        <taxon>Stylommatophora</taxon>
        <taxon>Helicina</taxon>
        <taxon>Helicoidea</taxon>
        <taxon>Geomitridae</taxon>
        <taxon>Candidula</taxon>
    </lineage>
</organism>
<proteinExistence type="predicted"/>
<reference evidence="1" key="1">
    <citation type="submission" date="2021-04" db="EMBL/GenBank/DDBJ databases">
        <authorList>
            <consortium name="Molecular Ecology Group"/>
        </authorList>
    </citation>
    <scope>NUCLEOTIDE SEQUENCE</scope>
</reference>
<protein>
    <submittedName>
        <fullName evidence="1">Uncharacterized protein</fullName>
    </submittedName>
</protein>
<accession>A0A8S3YLM9</accession>
<feature type="non-terminal residue" evidence="1">
    <location>
        <position position="1"/>
    </location>
</feature>
<dbReference type="Proteomes" id="UP000678393">
    <property type="component" value="Unassembled WGS sequence"/>
</dbReference>
<evidence type="ECO:0000313" key="2">
    <source>
        <dbReference type="Proteomes" id="UP000678393"/>
    </source>
</evidence>
<dbReference type="EMBL" id="CAJHNH020000224">
    <property type="protein sequence ID" value="CAG5116251.1"/>
    <property type="molecule type" value="Genomic_DNA"/>
</dbReference>
<gene>
    <name evidence="1" type="ORF">CUNI_LOCUS1809</name>
</gene>
<sequence length="105" mass="11855">MAETSFSHIESVYTSKFGDNFPRLTASRDTLGPWNIVQEYLCILKLLGEILQYTGPTTKTIQYLERGLHVADQFKLATWGAIFSSRLIEQQLTLGDLELATSNLQ</sequence>
<evidence type="ECO:0000313" key="1">
    <source>
        <dbReference type="EMBL" id="CAG5116251.1"/>
    </source>
</evidence>
<name>A0A8S3YLM9_9EUPU</name>